<keyword evidence="2" id="KW-0328">Glycosyltransferase</keyword>
<dbReference type="PANTHER" id="PTHR43179:SF12">
    <property type="entry name" value="GALACTOFURANOSYLTRANSFERASE GLFT2"/>
    <property type="match status" value="1"/>
</dbReference>
<accession>A0A7J3MY20</accession>
<evidence type="ECO:0000256" key="3">
    <source>
        <dbReference type="ARBA" id="ARBA00022679"/>
    </source>
</evidence>
<sequence>MIPKVSIIWLNYNSSKILDIVLKSLEGISNLDYPNNRYELIVVDNGSNDGSFEAIKSFLEKKTWLKKKIIKLNRNTGFTGGCNIGFQARDPESKYIALLNNDAVPYKDSIRNLVEYAEQINGVGAIQGIILDLDTKKVDTAGNMLTELLIGGQLYQGEDIGKVKKRLFYVTYADGAYALLNVEAVKKATGFKNRLFYDKMFAYFDDSILGLQLWNAGFKVVNCPIPVAYHRRSSTFGMISPKKLYYSTRGFYATNEICNSRFKEFIRGPYFIYLIFGRVILGLYITVLSKVKRSQSYPYRELIWAIYKGYAHGIKMGIEIIKNMGKPIDIYKTPLLPISTRIIFPYTLGVGSIAARRFFVKIVTKEFEKQISNYIVE</sequence>
<comment type="similarity">
    <text evidence="1">Belongs to the glycosyltransferase 2 family.</text>
</comment>
<comment type="caution">
    <text evidence="7">The sequence shown here is derived from an EMBL/GenBank/DDBJ whole genome shotgun (WGS) entry which is preliminary data.</text>
</comment>
<feature type="domain" description="Glycosyltransferase 2-like" evidence="5">
    <location>
        <begin position="6"/>
        <end position="140"/>
    </location>
</feature>
<evidence type="ECO:0000313" key="6">
    <source>
        <dbReference type="EMBL" id="HFQ79237.1"/>
    </source>
</evidence>
<dbReference type="PANTHER" id="PTHR43179">
    <property type="entry name" value="RHAMNOSYLTRANSFERASE WBBL"/>
    <property type="match status" value="1"/>
</dbReference>
<protein>
    <submittedName>
        <fullName evidence="7">Glycosyltransferase family 2 protein</fullName>
    </submittedName>
</protein>
<dbReference type="Gene3D" id="3.90.550.10">
    <property type="entry name" value="Spore Coat Polysaccharide Biosynthesis Protein SpsA, Chain A"/>
    <property type="match status" value="1"/>
</dbReference>
<evidence type="ECO:0000313" key="7">
    <source>
        <dbReference type="EMBL" id="HGT98421.1"/>
    </source>
</evidence>
<dbReference type="EMBL" id="DTDH01000093">
    <property type="protein sequence ID" value="HGT98421.1"/>
    <property type="molecule type" value="Genomic_DNA"/>
</dbReference>
<dbReference type="AlphaFoldDB" id="A0A7J3MY20"/>
<evidence type="ECO:0000256" key="1">
    <source>
        <dbReference type="ARBA" id="ARBA00006739"/>
    </source>
</evidence>
<evidence type="ECO:0000256" key="4">
    <source>
        <dbReference type="SAM" id="Phobius"/>
    </source>
</evidence>
<dbReference type="InterPro" id="IPR001173">
    <property type="entry name" value="Glyco_trans_2-like"/>
</dbReference>
<dbReference type="EMBL" id="DTAU01000117">
    <property type="protein sequence ID" value="HFQ79237.1"/>
    <property type="molecule type" value="Genomic_DNA"/>
</dbReference>
<dbReference type="GO" id="GO:0016757">
    <property type="term" value="F:glycosyltransferase activity"/>
    <property type="evidence" value="ECO:0007669"/>
    <property type="project" value="UniProtKB-KW"/>
</dbReference>
<organism evidence="7">
    <name type="scientific">Ignisphaera aggregans</name>
    <dbReference type="NCBI Taxonomy" id="334771"/>
    <lineage>
        <taxon>Archaea</taxon>
        <taxon>Thermoproteota</taxon>
        <taxon>Thermoprotei</taxon>
        <taxon>Desulfurococcales</taxon>
        <taxon>Desulfurococcaceae</taxon>
        <taxon>Ignisphaera</taxon>
    </lineage>
</organism>
<keyword evidence="4" id="KW-0472">Membrane</keyword>
<dbReference type="Pfam" id="PF00535">
    <property type="entry name" value="Glycos_transf_2"/>
    <property type="match status" value="1"/>
</dbReference>
<evidence type="ECO:0000256" key="2">
    <source>
        <dbReference type="ARBA" id="ARBA00022676"/>
    </source>
</evidence>
<proteinExistence type="inferred from homology"/>
<keyword evidence="4" id="KW-1133">Transmembrane helix</keyword>
<name>A0A7J3MY20_9CREN</name>
<keyword evidence="3 7" id="KW-0808">Transferase</keyword>
<dbReference type="SUPFAM" id="SSF53448">
    <property type="entry name" value="Nucleotide-diphospho-sugar transferases"/>
    <property type="match status" value="1"/>
</dbReference>
<reference evidence="7" key="1">
    <citation type="journal article" date="2020" name="mSystems">
        <title>Genome- and Community-Level Interaction Insights into Carbon Utilization and Element Cycling Functions of Hydrothermarchaeota in Hydrothermal Sediment.</title>
        <authorList>
            <person name="Zhou Z."/>
            <person name="Liu Y."/>
            <person name="Xu W."/>
            <person name="Pan J."/>
            <person name="Luo Z.H."/>
            <person name="Li M."/>
        </authorList>
    </citation>
    <scope>NUCLEOTIDE SEQUENCE [LARGE SCALE GENOMIC DNA]</scope>
    <source>
        <strain evidence="6">SpSt-629</strain>
        <strain evidence="7">SpSt-688</strain>
    </source>
</reference>
<keyword evidence="4" id="KW-0812">Transmembrane</keyword>
<gene>
    <name evidence="6" type="ORF">ENT99_06010</name>
    <name evidence="7" type="ORF">ENU64_03220</name>
</gene>
<evidence type="ECO:0000259" key="5">
    <source>
        <dbReference type="Pfam" id="PF00535"/>
    </source>
</evidence>
<dbReference type="InterPro" id="IPR029044">
    <property type="entry name" value="Nucleotide-diphossugar_trans"/>
</dbReference>
<feature type="transmembrane region" description="Helical" evidence="4">
    <location>
        <begin position="270"/>
        <end position="288"/>
    </location>
</feature>